<dbReference type="EMBL" id="JTLV02000001">
    <property type="protein sequence ID" value="PQM30795.1"/>
    <property type="molecule type" value="Genomic_DNA"/>
</dbReference>
<protein>
    <submittedName>
        <fullName evidence="1">Uncharacterized protein</fullName>
    </submittedName>
</protein>
<organism evidence="1 2">
    <name type="scientific">Spiroplasma poulsonii</name>
    <dbReference type="NCBI Taxonomy" id="2138"/>
    <lineage>
        <taxon>Bacteria</taxon>
        <taxon>Bacillati</taxon>
        <taxon>Mycoplasmatota</taxon>
        <taxon>Mollicutes</taxon>
        <taxon>Entomoplasmatales</taxon>
        <taxon>Spiroplasmataceae</taxon>
        <taxon>Spiroplasma</taxon>
    </lineage>
</organism>
<dbReference type="STRING" id="2138.SMSRO_v1c05540"/>
<evidence type="ECO:0000313" key="1">
    <source>
        <dbReference type="EMBL" id="PQM30795.1"/>
    </source>
</evidence>
<proteinExistence type="predicted"/>
<accession>A0A2P6FBF0</accession>
<dbReference type="Proteomes" id="UP000031565">
    <property type="component" value="Unassembled WGS sequence"/>
</dbReference>
<reference evidence="1 2" key="1">
    <citation type="journal article" date="2015" name="MBio">
        <title>Genome sequence of the Drosophila melanogaster male-killing Spiroplasma strain MSRO endosymbiont.</title>
        <authorList>
            <person name="Paredes J.C."/>
            <person name="Herren J.K."/>
            <person name="Schupfer F."/>
            <person name="Marin R."/>
            <person name="Claverol S."/>
            <person name="Kuo C.H."/>
            <person name="Lemaitre B."/>
            <person name="Beven L."/>
        </authorList>
    </citation>
    <scope>NUCLEOTIDE SEQUENCE [LARGE SCALE GENOMIC DNA]</scope>
    <source>
        <strain evidence="1 2">MSRO</strain>
    </source>
</reference>
<gene>
    <name evidence="1" type="ORF">SMSRO_SF005840</name>
</gene>
<sequence>MQIKMLQELKIFLQKNKLILFDIFNILQINNIMKINNAKFTSW</sequence>
<name>A0A2P6FBF0_9MOLU</name>
<comment type="caution">
    <text evidence="1">The sequence shown here is derived from an EMBL/GenBank/DDBJ whole genome shotgun (WGS) entry which is preliminary data.</text>
</comment>
<dbReference type="AlphaFoldDB" id="A0A2P6FBF0"/>
<evidence type="ECO:0000313" key="2">
    <source>
        <dbReference type="Proteomes" id="UP000031565"/>
    </source>
</evidence>
<keyword evidence="2" id="KW-1185">Reference proteome</keyword>